<keyword evidence="3" id="KW-1185">Reference proteome</keyword>
<name>A0A6N8SAT5_9HYPH</name>
<evidence type="ECO:0000313" key="2">
    <source>
        <dbReference type="EMBL" id="MXN46174.1"/>
    </source>
</evidence>
<gene>
    <name evidence="2" type="ORF">GR138_13330</name>
</gene>
<protein>
    <submittedName>
        <fullName evidence="2">DUF1127 domain-containing protein</fullName>
    </submittedName>
</protein>
<dbReference type="OrthoDB" id="8399238at2"/>
<comment type="caution">
    <text evidence="2">The sequence shown here is derived from an EMBL/GenBank/DDBJ whole genome shotgun (WGS) entry which is preliminary data.</text>
</comment>
<dbReference type="EMBL" id="WUMK01000004">
    <property type="protein sequence ID" value="MXN46174.1"/>
    <property type="molecule type" value="Genomic_DNA"/>
</dbReference>
<dbReference type="InterPro" id="IPR009506">
    <property type="entry name" value="YjiS-like"/>
</dbReference>
<dbReference type="Pfam" id="PF06568">
    <property type="entry name" value="YjiS-like"/>
    <property type="match status" value="1"/>
</dbReference>
<dbReference type="AlphaFoldDB" id="A0A6N8SAT5"/>
<accession>A0A6N8SAT5</accession>
<evidence type="ECO:0000259" key="1">
    <source>
        <dbReference type="Pfam" id="PF06568"/>
    </source>
</evidence>
<feature type="domain" description="YjiS-like" evidence="1">
    <location>
        <begin position="26"/>
        <end position="61"/>
    </location>
</feature>
<dbReference type="Proteomes" id="UP000435802">
    <property type="component" value="Unassembled WGS sequence"/>
</dbReference>
<proteinExistence type="predicted"/>
<reference evidence="2 3" key="1">
    <citation type="submission" date="2019-12" db="EMBL/GenBank/DDBJ databases">
        <title>Shinella kummerowiae sp. nov., a symbiotic bacterium isolated from root nodules of the herbal legume Kummerowia stipulacea.</title>
        <authorList>
            <person name="Gao J."/>
        </authorList>
    </citation>
    <scope>NUCLEOTIDE SEQUENCE [LARGE SCALE GENOMIC DNA]</scope>
    <source>
        <strain evidence="2 3">CCBAU 25048</strain>
    </source>
</reference>
<organism evidence="2 3">
    <name type="scientific">Shinella kummerowiae</name>
    <dbReference type="NCBI Taxonomy" id="417745"/>
    <lineage>
        <taxon>Bacteria</taxon>
        <taxon>Pseudomonadati</taxon>
        <taxon>Pseudomonadota</taxon>
        <taxon>Alphaproteobacteria</taxon>
        <taxon>Hyphomicrobiales</taxon>
        <taxon>Rhizobiaceae</taxon>
        <taxon>Shinella</taxon>
    </lineage>
</organism>
<dbReference type="RefSeq" id="WP_160859713.1">
    <property type="nucleotide sequence ID" value="NZ_WUMK01000004.1"/>
</dbReference>
<evidence type="ECO:0000313" key="3">
    <source>
        <dbReference type="Proteomes" id="UP000435802"/>
    </source>
</evidence>
<sequence>MAIDTIFVADGVRSRRSLGAMLYRAWLACRAWSIKRRTRHALVDMTEDQLCDIGISRSDARREVGKSFYWD</sequence>